<dbReference type="InterPro" id="IPR005503">
    <property type="entry name" value="FliL"/>
</dbReference>
<evidence type="ECO:0000256" key="10">
    <source>
        <dbReference type="RuleBase" id="RU364125"/>
    </source>
</evidence>
<evidence type="ECO:0000256" key="3">
    <source>
        <dbReference type="ARBA" id="ARBA00008281"/>
    </source>
</evidence>
<keyword evidence="12" id="KW-0969">Cilium</keyword>
<protein>
    <recommendedName>
        <fullName evidence="10">Flagellar protein FliL</fullName>
    </recommendedName>
</protein>
<evidence type="ECO:0000256" key="7">
    <source>
        <dbReference type="ARBA" id="ARBA00022779"/>
    </source>
</evidence>
<keyword evidence="7 10" id="KW-0283">Flagellar rotation</keyword>
<keyword evidence="10" id="KW-0997">Cell inner membrane</keyword>
<keyword evidence="12" id="KW-0966">Cell projection</keyword>
<dbReference type="GO" id="GO:0009425">
    <property type="term" value="C:bacterial-type flagellum basal body"/>
    <property type="evidence" value="ECO:0007669"/>
    <property type="project" value="InterPro"/>
</dbReference>
<evidence type="ECO:0000256" key="1">
    <source>
        <dbReference type="ARBA" id="ARBA00002254"/>
    </source>
</evidence>
<dbReference type="EMBL" id="SOEB01000021">
    <property type="protein sequence ID" value="TDX24890.1"/>
    <property type="molecule type" value="Genomic_DNA"/>
</dbReference>
<accession>A0A4R8FFY5</accession>
<name>A0A4R8FFY5_9RHOB</name>
<dbReference type="GO" id="GO:0071973">
    <property type="term" value="P:bacterial-type flagellum-dependent cell motility"/>
    <property type="evidence" value="ECO:0007669"/>
    <property type="project" value="InterPro"/>
</dbReference>
<evidence type="ECO:0000256" key="5">
    <source>
        <dbReference type="ARBA" id="ARBA00022500"/>
    </source>
</evidence>
<sequence length="185" mass="18681">MGKLLPVIIAVVGLAVGGGAGFLLKPAPPPPAETDHAAAEGASEDGAHASAAEAHGDAASSTAGHGASGGGQGDDGAAGPEYAKLNNQFVVPVIRSGKVAALVVMSISLEVPSGSSEFVFEREPRLRDAFLQVLFDHANAGGFDGAFTESGNLTLLRRALLESSQSVLGRIVSDILITDLVRQDA</sequence>
<keyword evidence="5 10" id="KW-0145">Chemotaxis</keyword>
<organism evidence="12 13">
    <name type="scientific">Rhodovulum visakhapatnamense</name>
    <dbReference type="NCBI Taxonomy" id="364297"/>
    <lineage>
        <taxon>Bacteria</taxon>
        <taxon>Pseudomonadati</taxon>
        <taxon>Pseudomonadota</taxon>
        <taxon>Alphaproteobacteria</taxon>
        <taxon>Rhodobacterales</taxon>
        <taxon>Paracoccaceae</taxon>
        <taxon>Rhodovulum</taxon>
    </lineage>
</organism>
<comment type="similarity">
    <text evidence="3 10">Belongs to the FliL family.</text>
</comment>
<dbReference type="Proteomes" id="UP000295484">
    <property type="component" value="Unassembled WGS sequence"/>
</dbReference>
<feature type="compositionally biased region" description="Low complexity" evidence="11">
    <location>
        <begin position="48"/>
        <end position="65"/>
    </location>
</feature>
<evidence type="ECO:0000256" key="9">
    <source>
        <dbReference type="ARBA" id="ARBA00023136"/>
    </source>
</evidence>
<evidence type="ECO:0000256" key="2">
    <source>
        <dbReference type="ARBA" id="ARBA00004162"/>
    </source>
</evidence>
<dbReference type="Pfam" id="PF03748">
    <property type="entry name" value="FliL"/>
    <property type="match status" value="1"/>
</dbReference>
<dbReference type="GO" id="GO:0006935">
    <property type="term" value="P:chemotaxis"/>
    <property type="evidence" value="ECO:0007669"/>
    <property type="project" value="UniProtKB-KW"/>
</dbReference>
<reference evidence="12 13" key="1">
    <citation type="submission" date="2019-03" db="EMBL/GenBank/DDBJ databases">
        <title>Genomic Encyclopedia of Type Strains, Phase IV (KMG-IV): sequencing the most valuable type-strain genomes for metagenomic binning, comparative biology and taxonomic classification.</title>
        <authorList>
            <person name="Goeker M."/>
        </authorList>
    </citation>
    <scope>NUCLEOTIDE SEQUENCE [LARGE SCALE GENOMIC DNA]</scope>
    <source>
        <strain evidence="12 13">JA181</strain>
    </source>
</reference>
<comment type="caution">
    <text evidence="12">The sequence shown here is derived from an EMBL/GenBank/DDBJ whole genome shotgun (WGS) entry which is preliminary data.</text>
</comment>
<evidence type="ECO:0000256" key="4">
    <source>
        <dbReference type="ARBA" id="ARBA00022475"/>
    </source>
</evidence>
<evidence type="ECO:0000313" key="12">
    <source>
        <dbReference type="EMBL" id="TDX24890.1"/>
    </source>
</evidence>
<keyword evidence="9 10" id="KW-0472">Membrane</keyword>
<evidence type="ECO:0000256" key="11">
    <source>
        <dbReference type="SAM" id="MobiDB-lite"/>
    </source>
</evidence>
<proteinExistence type="inferred from homology"/>
<comment type="function">
    <text evidence="1 10">Controls the rotational direction of flagella during chemotaxis.</text>
</comment>
<evidence type="ECO:0000256" key="8">
    <source>
        <dbReference type="ARBA" id="ARBA00022989"/>
    </source>
</evidence>
<keyword evidence="12" id="KW-0282">Flagellum</keyword>
<feature type="region of interest" description="Disordered" evidence="11">
    <location>
        <begin position="26"/>
        <end position="78"/>
    </location>
</feature>
<evidence type="ECO:0000313" key="13">
    <source>
        <dbReference type="Proteomes" id="UP000295484"/>
    </source>
</evidence>
<keyword evidence="6" id="KW-0812">Transmembrane</keyword>
<keyword evidence="4" id="KW-1003">Cell membrane</keyword>
<comment type="subcellular location">
    <subcellularLocation>
        <location evidence="10">Cell inner membrane</location>
    </subcellularLocation>
    <subcellularLocation>
        <location evidence="2">Cell membrane</location>
        <topology evidence="2">Single-pass membrane protein</topology>
    </subcellularLocation>
</comment>
<evidence type="ECO:0000256" key="6">
    <source>
        <dbReference type="ARBA" id="ARBA00022692"/>
    </source>
</evidence>
<keyword evidence="8" id="KW-1133">Transmembrane helix</keyword>
<dbReference type="AlphaFoldDB" id="A0A4R8FFY5"/>
<feature type="compositionally biased region" description="Gly residues" evidence="11">
    <location>
        <begin position="66"/>
        <end position="76"/>
    </location>
</feature>
<dbReference type="GO" id="GO:0005886">
    <property type="term" value="C:plasma membrane"/>
    <property type="evidence" value="ECO:0007669"/>
    <property type="project" value="UniProtKB-SubCell"/>
</dbReference>
<dbReference type="RefSeq" id="WP_134078911.1">
    <property type="nucleotide sequence ID" value="NZ_SOEB01000021.1"/>
</dbReference>
<gene>
    <name evidence="12" type="ORF">EV657_12165</name>
</gene>